<dbReference type="HOGENOM" id="CLU_2074121_0_0_1"/>
<accession>A0A0C3IDP5</accession>
<protein>
    <submittedName>
        <fullName evidence="1">Uncharacterized protein</fullName>
    </submittedName>
</protein>
<reference evidence="2" key="2">
    <citation type="submission" date="2015-01" db="EMBL/GenBank/DDBJ databases">
        <title>Evolutionary Origins and Diversification of the Mycorrhizal Mutualists.</title>
        <authorList>
            <consortium name="DOE Joint Genome Institute"/>
            <consortium name="Mycorrhizal Genomics Consortium"/>
            <person name="Kohler A."/>
            <person name="Kuo A."/>
            <person name="Nagy L.G."/>
            <person name="Floudas D."/>
            <person name="Copeland A."/>
            <person name="Barry K.W."/>
            <person name="Cichocki N."/>
            <person name="Veneault-Fourrey C."/>
            <person name="LaButti K."/>
            <person name="Lindquist E.A."/>
            <person name="Lipzen A."/>
            <person name="Lundell T."/>
            <person name="Morin E."/>
            <person name="Murat C."/>
            <person name="Riley R."/>
            <person name="Ohm R."/>
            <person name="Sun H."/>
            <person name="Tunlid A."/>
            <person name="Henrissat B."/>
            <person name="Grigoriev I.V."/>
            <person name="Hibbett D.S."/>
            <person name="Martin F."/>
        </authorList>
    </citation>
    <scope>NUCLEOTIDE SEQUENCE [LARGE SCALE GENOMIC DNA]</scope>
    <source>
        <strain evidence="2">Marx 270</strain>
    </source>
</reference>
<dbReference type="Proteomes" id="UP000054217">
    <property type="component" value="Unassembled WGS sequence"/>
</dbReference>
<dbReference type="InParanoid" id="A0A0C3IDP5"/>
<organism evidence="1 2">
    <name type="scientific">Pisolithus tinctorius Marx 270</name>
    <dbReference type="NCBI Taxonomy" id="870435"/>
    <lineage>
        <taxon>Eukaryota</taxon>
        <taxon>Fungi</taxon>
        <taxon>Dikarya</taxon>
        <taxon>Basidiomycota</taxon>
        <taxon>Agaricomycotina</taxon>
        <taxon>Agaricomycetes</taxon>
        <taxon>Agaricomycetidae</taxon>
        <taxon>Boletales</taxon>
        <taxon>Sclerodermatineae</taxon>
        <taxon>Pisolithaceae</taxon>
        <taxon>Pisolithus</taxon>
    </lineage>
</organism>
<dbReference type="EMBL" id="KN832074">
    <property type="protein sequence ID" value="KIN95177.1"/>
    <property type="molecule type" value="Genomic_DNA"/>
</dbReference>
<evidence type="ECO:0000313" key="2">
    <source>
        <dbReference type="Proteomes" id="UP000054217"/>
    </source>
</evidence>
<evidence type="ECO:0000313" key="1">
    <source>
        <dbReference type="EMBL" id="KIN95177.1"/>
    </source>
</evidence>
<dbReference type="AlphaFoldDB" id="A0A0C3IDP5"/>
<gene>
    <name evidence="1" type="ORF">M404DRAFT_34364</name>
</gene>
<name>A0A0C3IDP5_PISTI</name>
<reference evidence="1 2" key="1">
    <citation type="submission" date="2014-04" db="EMBL/GenBank/DDBJ databases">
        <authorList>
            <consortium name="DOE Joint Genome Institute"/>
            <person name="Kuo A."/>
            <person name="Kohler A."/>
            <person name="Costa M.D."/>
            <person name="Nagy L.G."/>
            <person name="Floudas D."/>
            <person name="Copeland A."/>
            <person name="Barry K.W."/>
            <person name="Cichocki N."/>
            <person name="Veneault-Fourrey C."/>
            <person name="LaButti K."/>
            <person name="Lindquist E.A."/>
            <person name="Lipzen A."/>
            <person name="Lundell T."/>
            <person name="Morin E."/>
            <person name="Murat C."/>
            <person name="Sun H."/>
            <person name="Tunlid A."/>
            <person name="Henrissat B."/>
            <person name="Grigoriev I.V."/>
            <person name="Hibbett D.S."/>
            <person name="Martin F."/>
            <person name="Nordberg H.P."/>
            <person name="Cantor M.N."/>
            <person name="Hua S.X."/>
        </authorList>
    </citation>
    <scope>NUCLEOTIDE SEQUENCE [LARGE SCALE GENOMIC DNA]</scope>
    <source>
        <strain evidence="1 2">Marx 270</strain>
    </source>
</reference>
<keyword evidence="2" id="KW-1185">Reference proteome</keyword>
<sequence>MTLPEDGIPAEIEVMIQYEDSEEATLWEREGYTMNKFIVDDAEMEDLNDDPAMEVDREETADQNEREGDLVRKDAGDIMPLHVLGVADLKQTKVSSSELMAQALVNFNDNSIEGGYVM</sequence>
<proteinExistence type="predicted"/>